<feature type="transmembrane region" description="Helical" evidence="1">
    <location>
        <begin position="258"/>
        <end position="278"/>
    </location>
</feature>
<dbReference type="Proteomes" id="UP000198888">
    <property type="component" value="Unassembled WGS sequence"/>
</dbReference>
<sequence>MSTALRNGLRIALNEPRVFGLAGSSILLDILTRLVLAGTVHPVLAVLWPPVVALPLLGAGAPTVRRLADDPASTPQWALGSTLREIGPRLIVGAVVGHLCAIVLGTSAFLIVDTAVRILMYAIGWSVPAGLVFFLPLPGVAAGTLLAWGLLVPTVAQLATGRSLRDAADGSLRALADRRRTAYALSLHGGIVFIVAATVGICLLLANEQYATQEAAFVAFVTLIGVGVAVLLVLGVFAYPIHVAFAATATDRPRTIPVGRIAIACLLVSGLVIGASAIRVTESRPMPATTASTPLPADGTAAYATAIGRTAAVDHRLIVDQARDDERIIYSAVVERSSRQILVSQQSRDRSFTGYADSGVVYRLHADSFGLFSLGERRINDDSVRSLPGYWELNSGYDITDAVGFDLPDPQTGNWETIHEENGILTLELTDDQAVFDAVLPVDSETMSAETAWIRMRVDRERGVVLGGRAVINGTYNEYNDNRVSRAYNYTVKTGRSVDVHRPDVLGSRSVGEWTWDLFAY</sequence>
<keyword evidence="3" id="KW-1185">Reference proteome</keyword>
<accession>A0A1H6RUU9</accession>
<keyword evidence="1" id="KW-1133">Transmembrane helix</keyword>
<keyword evidence="1" id="KW-0812">Transmembrane</keyword>
<gene>
    <name evidence="2" type="ORF">SAMN05444271_103126</name>
</gene>
<protein>
    <submittedName>
        <fullName evidence="2">Uncharacterized protein</fullName>
    </submittedName>
</protein>
<dbReference type="RefSeq" id="WP_089671112.1">
    <property type="nucleotide sequence ID" value="NZ_CP024845.1"/>
</dbReference>
<dbReference type="AlphaFoldDB" id="A0A1H6RUU9"/>
<feature type="transmembrane region" description="Helical" evidence="1">
    <location>
        <begin position="182"/>
        <end position="206"/>
    </location>
</feature>
<name>A0A1H6RUU9_9EURY</name>
<dbReference type="OrthoDB" id="346502at2157"/>
<feature type="transmembrane region" description="Helical" evidence="1">
    <location>
        <begin position="141"/>
        <end position="161"/>
    </location>
</feature>
<dbReference type="KEGG" id="hae:halTADL_2605"/>
<accession>A0A2H4Q4N7</accession>
<proteinExistence type="predicted"/>
<dbReference type="GeneID" id="35003376"/>
<feature type="transmembrane region" description="Helical" evidence="1">
    <location>
        <begin position="90"/>
        <end position="111"/>
    </location>
</feature>
<evidence type="ECO:0000313" key="2">
    <source>
        <dbReference type="EMBL" id="SEI59648.1"/>
    </source>
</evidence>
<feature type="transmembrane region" description="Helical" evidence="1">
    <location>
        <begin position="218"/>
        <end position="246"/>
    </location>
</feature>
<reference evidence="2 3" key="1">
    <citation type="submission" date="2016-10" db="EMBL/GenBank/DDBJ databases">
        <authorList>
            <person name="de Groot N.N."/>
        </authorList>
    </citation>
    <scope>NUCLEOTIDE SEQUENCE [LARGE SCALE GENOMIC DNA]</scope>
    <source>
        <strain evidence="2 3">DSM 22187</strain>
    </source>
</reference>
<dbReference type="EMBL" id="FNYR01000003">
    <property type="protein sequence ID" value="SEI59648.1"/>
    <property type="molecule type" value="Genomic_DNA"/>
</dbReference>
<evidence type="ECO:0000313" key="3">
    <source>
        <dbReference type="Proteomes" id="UP000198888"/>
    </source>
</evidence>
<organism evidence="2 3">
    <name type="scientific">Halohasta litchfieldiae</name>
    <dbReference type="NCBI Taxonomy" id="1073996"/>
    <lineage>
        <taxon>Archaea</taxon>
        <taxon>Methanobacteriati</taxon>
        <taxon>Methanobacteriota</taxon>
        <taxon>Stenosarchaea group</taxon>
        <taxon>Halobacteria</taxon>
        <taxon>Halobacteriales</taxon>
        <taxon>Haloferacaceae</taxon>
        <taxon>Halohasta</taxon>
    </lineage>
</organism>
<evidence type="ECO:0000256" key="1">
    <source>
        <dbReference type="SAM" id="Phobius"/>
    </source>
</evidence>
<keyword evidence="1" id="KW-0472">Membrane</keyword>